<proteinExistence type="predicted"/>
<name>A0A0D2NRS1_HYPSF</name>
<dbReference type="EMBL" id="KN817578">
    <property type="protein sequence ID" value="KJA19396.1"/>
    <property type="molecule type" value="Genomic_DNA"/>
</dbReference>
<dbReference type="Proteomes" id="UP000054270">
    <property type="component" value="Unassembled WGS sequence"/>
</dbReference>
<evidence type="ECO:0000256" key="1">
    <source>
        <dbReference type="SAM" id="MobiDB-lite"/>
    </source>
</evidence>
<evidence type="ECO:0000313" key="2">
    <source>
        <dbReference type="EMBL" id="KJA19396.1"/>
    </source>
</evidence>
<keyword evidence="3" id="KW-1185">Reference proteome</keyword>
<sequence>MTILAYSAPRHSSPRAVRYGWGTARPSPAGHPIPQATMDRERYRWLAVASTLCICWHHDAGASKWPTPQSQVRLRVASPLRRLVCAGCSARASRGDGAPPFPNPPPHASSSTIGTSASQGGARRELKDRISGDIAGRMYVVADRCFECKCTYVFLLIRDKVRVPRGSTVVCQLLLQY</sequence>
<organism evidence="2 3">
    <name type="scientific">Hypholoma sublateritium (strain FD-334 SS-4)</name>
    <dbReference type="NCBI Taxonomy" id="945553"/>
    <lineage>
        <taxon>Eukaryota</taxon>
        <taxon>Fungi</taxon>
        <taxon>Dikarya</taxon>
        <taxon>Basidiomycota</taxon>
        <taxon>Agaricomycotina</taxon>
        <taxon>Agaricomycetes</taxon>
        <taxon>Agaricomycetidae</taxon>
        <taxon>Agaricales</taxon>
        <taxon>Agaricineae</taxon>
        <taxon>Strophariaceae</taxon>
        <taxon>Hypholoma</taxon>
    </lineage>
</organism>
<dbReference type="AlphaFoldDB" id="A0A0D2NRS1"/>
<feature type="compositionally biased region" description="Polar residues" evidence="1">
    <location>
        <begin position="108"/>
        <end position="119"/>
    </location>
</feature>
<protein>
    <submittedName>
        <fullName evidence="2">Uncharacterized protein</fullName>
    </submittedName>
</protein>
<gene>
    <name evidence="2" type="ORF">HYPSUDRAFT_204613</name>
</gene>
<feature type="region of interest" description="Disordered" evidence="1">
    <location>
        <begin position="92"/>
        <end position="125"/>
    </location>
</feature>
<evidence type="ECO:0000313" key="3">
    <source>
        <dbReference type="Proteomes" id="UP000054270"/>
    </source>
</evidence>
<reference evidence="3" key="1">
    <citation type="submission" date="2014-04" db="EMBL/GenBank/DDBJ databases">
        <title>Evolutionary Origins and Diversification of the Mycorrhizal Mutualists.</title>
        <authorList>
            <consortium name="DOE Joint Genome Institute"/>
            <consortium name="Mycorrhizal Genomics Consortium"/>
            <person name="Kohler A."/>
            <person name="Kuo A."/>
            <person name="Nagy L.G."/>
            <person name="Floudas D."/>
            <person name="Copeland A."/>
            <person name="Barry K.W."/>
            <person name="Cichocki N."/>
            <person name="Veneault-Fourrey C."/>
            <person name="LaButti K."/>
            <person name="Lindquist E.A."/>
            <person name="Lipzen A."/>
            <person name="Lundell T."/>
            <person name="Morin E."/>
            <person name="Murat C."/>
            <person name="Riley R."/>
            <person name="Ohm R."/>
            <person name="Sun H."/>
            <person name="Tunlid A."/>
            <person name="Henrissat B."/>
            <person name="Grigoriev I.V."/>
            <person name="Hibbett D.S."/>
            <person name="Martin F."/>
        </authorList>
    </citation>
    <scope>NUCLEOTIDE SEQUENCE [LARGE SCALE GENOMIC DNA]</scope>
    <source>
        <strain evidence="3">FD-334 SS-4</strain>
    </source>
</reference>
<accession>A0A0D2NRS1</accession>